<evidence type="ECO:0000313" key="3">
    <source>
        <dbReference type="Proteomes" id="UP000656732"/>
    </source>
</evidence>
<name>A0A918BH68_9ACTN</name>
<evidence type="ECO:0000313" key="2">
    <source>
        <dbReference type="EMBL" id="GGQ68610.1"/>
    </source>
</evidence>
<dbReference type="EMBL" id="BMTU01000002">
    <property type="protein sequence ID" value="GGQ68610.1"/>
    <property type="molecule type" value="Genomic_DNA"/>
</dbReference>
<sequence length="69" mass="7410">MSLPTAKEITVSEHDDREKPGTAAEEVLHEVEEAGHRTRDPGGAGDRRGEAGDAVTPNTEAQEESRGDR</sequence>
<dbReference type="AlphaFoldDB" id="A0A918BH68"/>
<protein>
    <submittedName>
        <fullName evidence="2">Uncharacterized protein</fullName>
    </submittedName>
</protein>
<reference evidence="2" key="2">
    <citation type="submission" date="2020-09" db="EMBL/GenBank/DDBJ databases">
        <authorList>
            <person name="Sun Q."/>
            <person name="Ohkuma M."/>
        </authorList>
    </citation>
    <scope>NUCLEOTIDE SEQUENCE</scope>
    <source>
        <strain evidence="2">JCM 4403</strain>
    </source>
</reference>
<dbReference type="Proteomes" id="UP000656732">
    <property type="component" value="Unassembled WGS sequence"/>
</dbReference>
<comment type="caution">
    <text evidence="2">The sequence shown here is derived from an EMBL/GenBank/DDBJ whole genome shotgun (WGS) entry which is preliminary data.</text>
</comment>
<proteinExistence type="predicted"/>
<feature type="compositionally biased region" description="Basic and acidic residues" evidence="1">
    <location>
        <begin position="10"/>
        <end position="51"/>
    </location>
</feature>
<evidence type="ECO:0000256" key="1">
    <source>
        <dbReference type="SAM" id="MobiDB-lite"/>
    </source>
</evidence>
<keyword evidence="3" id="KW-1185">Reference proteome</keyword>
<feature type="region of interest" description="Disordered" evidence="1">
    <location>
        <begin position="1"/>
        <end position="69"/>
    </location>
</feature>
<gene>
    <name evidence="2" type="ORF">GCM10010280_13630</name>
</gene>
<organism evidence="2 3">
    <name type="scientific">Streptomyces pilosus</name>
    <dbReference type="NCBI Taxonomy" id="28893"/>
    <lineage>
        <taxon>Bacteria</taxon>
        <taxon>Bacillati</taxon>
        <taxon>Actinomycetota</taxon>
        <taxon>Actinomycetes</taxon>
        <taxon>Kitasatosporales</taxon>
        <taxon>Streptomycetaceae</taxon>
        <taxon>Streptomyces</taxon>
    </lineage>
</organism>
<reference evidence="2" key="1">
    <citation type="journal article" date="2014" name="Int. J. Syst. Evol. Microbiol.">
        <title>Complete genome sequence of Corynebacterium casei LMG S-19264T (=DSM 44701T), isolated from a smear-ripened cheese.</title>
        <authorList>
            <consortium name="US DOE Joint Genome Institute (JGI-PGF)"/>
            <person name="Walter F."/>
            <person name="Albersmeier A."/>
            <person name="Kalinowski J."/>
            <person name="Ruckert C."/>
        </authorList>
    </citation>
    <scope>NUCLEOTIDE SEQUENCE</scope>
    <source>
        <strain evidence="2">JCM 4403</strain>
    </source>
</reference>
<accession>A0A918BH68</accession>